<feature type="coiled-coil region" evidence="1">
    <location>
        <begin position="161"/>
        <end position="227"/>
    </location>
</feature>
<feature type="compositionally biased region" description="Polar residues" evidence="2">
    <location>
        <begin position="558"/>
        <end position="570"/>
    </location>
</feature>
<dbReference type="AlphaFoldDB" id="A0A086TCF2"/>
<gene>
    <name evidence="3" type="ORF">ACRE_020740</name>
</gene>
<evidence type="ECO:0000313" key="4">
    <source>
        <dbReference type="Proteomes" id="UP000029964"/>
    </source>
</evidence>
<feature type="compositionally biased region" description="Basic and acidic residues" evidence="2">
    <location>
        <begin position="468"/>
        <end position="492"/>
    </location>
</feature>
<feature type="region of interest" description="Disordered" evidence="2">
    <location>
        <begin position="229"/>
        <end position="344"/>
    </location>
</feature>
<keyword evidence="4" id="KW-1185">Reference proteome</keyword>
<feature type="region of interest" description="Disordered" evidence="2">
    <location>
        <begin position="1"/>
        <end position="126"/>
    </location>
</feature>
<name>A0A086TCF2_HAPC1</name>
<feature type="compositionally biased region" description="Basic and acidic residues" evidence="2">
    <location>
        <begin position="327"/>
        <end position="342"/>
    </location>
</feature>
<proteinExistence type="predicted"/>
<feature type="compositionally biased region" description="Polar residues" evidence="2">
    <location>
        <begin position="108"/>
        <end position="119"/>
    </location>
</feature>
<feature type="compositionally biased region" description="Low complexity" evidence="2">
    <location>
        <begin position="373"/>
        <end position="393"/>
    </location>
</feature>
<feature type="region of interest" description="Disordered" evidence="2">
    <location>
        <begin position="369"/>
        <end position="518"/>
    </location>
</feature>
<keyword evidence="1" id="KW-0175">Coiled coil</keyword>
<evidence type="ECO:0000256" key="1">
    <source>
        <dbReference type="SAM" id="Coils"/>
    </source>
</evidence>
<organism evidence="3 4">
    <name type="scientific">Hapsidospora chrysogenum (strain ATCC 11550 / CBS 779.69 / DSM 880 / IAM 14645 / JCM 23072 / IMI 49137)</name>
    <name type="common">Acremonium chrysogenum</name>
    <dbReference type="NCBI Taxonomy" id="857340"/>
    <lineage>
        <taxon>Eukaryota</taxon>
        <taxon>Fungi</taxon>
        <taxon>Dikarya</taxon>
        <taxon>Ascomycota</taxon>
        <taxon>Pezizomycotina</taxon>
        <taxon>Sordariomycetes</taxon>
        <taxon>Hypocreomycetidae</taxon>
        <taxon>Hypocreales</taxon>
        <taxon>Bionectriaceae</taxon>
        <taxon>Hapsidospora</taxon>
    </lineage>
</organism>
<reference evidence="4" key="1">
    <citation type="journal article" date="2014" name="Genome Announc.">
        <title>Genome sequence and annotation of Acremonium chrysogenum, producer of the beta-lactam antibiotic cephalosporin C.</title>
        <authorList>
            <person name="Terfehr D."/>
            <person name="Dahlmann T.A."/>
            <person name="Specht T."/>
            <person name="Zadra I."/>
            <person name="Kuernsteiner H."/>
            <person name="Kueck U."/>
        </authorList>
    </citation>
    <scope>NUCLEOTIDE SEQUENCE [LARGE SCALE GENOMIC DNA]</scope>
    <source>
        <strain evidence="4">ATCC 11550 / CBS 779.69 / DSM 880 / IAM 14645 / JCM 23072 / IMI 49137</strain>
    </source>
</reference>
<dbReference type="OrthoDB" id="5427699at2759"/>
<dbReference type="Proteomes" id="UP000029964">
    <property type="component" value="Unassembled WGS sequence"/>
</dbReference>
<protein>
    <submittedName>
        <fullName evidence="3">Uncharacterized protein</fullName>
    </submittedName>
</protein>
<evidence type="ECO:0000256" key="2">
    <source>
        <dbReference type="SAM" id="MobiDB-lite"/>
    </source>
</evidence>
<feature type="compositionally biased region" description="Low complexity" evidence="2">
    <location>
        <begin position="59"/>
        <end position="75"/>
    </location>
</feature>
<feature type="compositionally biased region" description="Polar residues" evidence="2">
    <location>
        <begin position="426"/>
        <end position="440"/>
    </location>
</feature>
<accession>A0A086TCF2</accession>
<feature type="compositionally biased region" description="Low complexity" evidence="2">
    <location>
        <begin position="244"/>
        <end position="261"/>
    </location>
</feature>
<evidence type="ECO:0000313" key="3">
    <source>
        <dbReference type="EMBL" id="KFH47034.1"/>
    </source>
</evidence>
<feature type="compositionally biased region" description="Polar residues" evidence="2">
    <location>
        <begin position="301"/>
        <end position="311"/>
    </location>
</feature>
<sequence>MATTLGSASDAFLPTGGFDTDHSFQAGTGTGTGTGPHYNSSNHPHPAANRSHSSNGRYSNSNNLPSILSPLPQLPTGFPPISNNPSPPGQNPKPHRRHQQYRSRLSPIPQNGTDNTPSYQPTPPGAELLYRSVSADATSLPSLHPPNHLVQRLAHQNTLIREAWEAERNYLEANRRRAEEVYQEERLIMEEVREAWENEKAVLLRESQILKERIHRLEGENAALRALSPQGGAHAPAGVMSPLSSQRGSSAAVSSHSGTAGQPPSQRPSLQGMPPSVGGDPLPPGLDGASRRPHHWGLGSAKTSPTSQPESSPFIPLDPRMQPQTRNPKDFLARPSTDREESVPVIDVQEVDPKLDGIQLKATAVQRFTFGESNKSSPATSPPAAAGAAQAEPRQGVKRLSSKDQTVQVLQAEESRRLTMYAGHTPNHSLSLFPTMSLAGSTRDTTTQDDETEPSPGVPSPPPEEAEESHQHRTAEPAKERKTHRAQDQPEAHEDEVDHPEEQFNPADDKKLQGPLMVRNMPAHDDIFFAKVNEVLERSRGEDALPAVVRSPIDESGPSGTSQKPPRQQDATAAPAAGEDAAPPGGIEDAGEDVDDERGVEGDIPLKLRHTNNFGAPLGMVA</sequence>
<feature type="compositionally biased region" description="Low complexity" evidence="2">
    <location>
        <begin position="571"/>
        <end position="586"/>
    </location>
</feature>
<feature type="region of interest" description="Disordered" evidence="2">
    <location>
        <begin position="540"/>
        <end position="622"/>
    </location>
</feature>
<feature type="compositionally biased region" description="Basic and acidic residues" evidence="2">
    <location>
        <begin position="597"/>
        <end position="606"/>
    </location>
</feature>
<dbReference type="HOGENOM" id="CLU_023048_1_0_1"/>
<comment type="caution">
    <text evidence="3">The sequence shown here is derived from an EMBL/GenBank/DDBJ whole genome shotgun (WGS) entry which is preliminary data.</text>
</comment>
<dbReference type="EMBL" id="JPKY01000013">
    <property type="protein sequence ID" value="KFH47034.1"/>
    <property type="molecule type" value="Genomic_DNA"/>
</dbReference>